<evidence type="ECO:0000313" key="2">
    <source>
        <dbReference type="Proteomes" id="UP000621859"/>
    </source>
</evidence>
<comment type="caution">
    <text evidence="1">The sequence shown here is derived from an EMBL/GenBank/DDBJ whole genome shotgun (WGS) entry which is preliminary data.</text>
</comment>
<keyword evidence="2" id="KW-1185">Reference proteome</keyword>
<dbReference type="Gene3D" id="6.10.280.50">
    <property type="match status" value="1"/>
</dbReference>
<dbReference type="InterPro" id="IPR007420">
    <property type="entry name" value="DUF465"/>
</dbReference>
<accession>A0ABQ2PSA9</accession>
<reference evidence="2" key="1">
    <citation type="journal article" date="2019" name="Int. J. Syst. Evol. Microbiol.">
        <title>The Global Catalogue of Microorganisms (GCM) 10K type strain sequencing project: providing services to taxonomists for standard genome sequencing and annotation.</title>
        <authorList>
            <consortium name="The Broad Institute Genomics Platform"/>
            <consortium name="The Broad Institute Genome Sequencing Center for Infectious Disease"/>
            <person name="Wu L."/>
            <person name="Ma J."/>
        </authorList>
    </citation>
    <scope>NUCLEOTIDE SEQUENCE [LARGE SCALE GENOMIC DNA]</scope>
    <source>
        <strain evidence="2">CGMCC 1.8860</strain>
    </source>
</reference>
<dbReference type="Pfam" id="PF04325">
    <property type="entry name" value="DUF465"/>
    <property type="match status" value="1"/>
</dbReference>
<protein>
    <recommendedName>
        <fullName evidence="3">DUF465 domain-containing protein</fullName>
    </recommendedName>
</protein>
<sequence length="73" mass="8716">MFPEYRDLITQLKQCDPHFTRLFNRHNELDHAIKHIEIHVPGYNDLEVETMKKEKLRIKDELHVLLKKAAAPV</sequence>
<dbReference type="Proteomes" id="UP000621859">
    <property type="component" value="Unassembled WGS sequence"/>
</dbReference>
<gene>
    <name evidence="1" type="ORF">GCM10010971_40070</name>
</gene>
<organism evidence="1 2">
    <name type="scientific">Silvimonas amylolytica</name>
    <dbReference type="NCBI Taxonomy" id="449663"/>
    <lineage>
        <taxon>Bacteria</taxon>
        <taxon>Pseudomonadati</taxon>
        <taxon>Pseudomonadota</taxon>
        <taxon>Betaproteobacteria</taxon>
        <taxon>Neisseriales</taxon>
        <taxon>Chitinibacteraceae</taxon>
        <taxon>Silvimonas</taxon>
    </lineage>
</organism>
<dbReference type="EMBL" id="BMLY01000010">
    <property type="protein sequence ID" value="GGP28188.1"/>
    <property type="molecule type" value="Genomic_DNA"/>
</dbReference>
<evidence type="ECO:0000313" key="1">
    <source>
        <dbReference type="EMBL" id="GGP28188.1"/>
    </source>
</evidence>
<name>A0ABQ2PSA9_9NEIS</name>
<dbReference type="InterPro" id="IPR038444">
    <property type="entry name" value="DUF465_sf"/>
</dbReference>
<proteinExistence type="predicted"/>
<dbReference type="RefSeq" id="WP_188698406.1">
    <property type="nucleotide sequence ID" value="NZ_BMLY01000010.1"/>
</dbReference>
<evidence type="ECO:0008006" key="3">
    <source>
        <dbReference type="Google" id="ProtNLM"/>
    </source>
</evidence>